<accession>A0ABS0HRT0</accession>
<gene>
    <name evidence="2" type="ORF">I2H36_08940</name>
</gene>
<feature type="signal peptide" evidence="1">
    <location>
        <begin position="1"/>
        <end position="20"/>
    </location>
</feature>
<keyword evidence="3" id="KW-1185">Reference proteome</keyword>
<evidence type="ECO:0000256" key="1">
    <source>
        <dbReference type="SAM" id="SignalP"/>
    </source>
</evidence>
<protein>
    <submittedName>
        <fullName evidence="2">Uncharacterized protein</fullName>
    </submittedName>
</protein>
<dbReference type="EMBL" id="JADQDN010000003">
    <property type="protein sequence ID" value="MBF9196163.1"/>
    <property type="molecule type" value="Genomic_DNA"/>
</dbReference>
<proteinExistence type="predicted"/>
<dbReference type="RefSeq" id="WP_196263536.1">
    <property type="nucleotide sequence ID" value="NZ_JADQDN010000003.1"/>
</dbReference>
<reference evidence="2 3" key="1">
    <citation type="submission" date="2020-11" db="EMBL/GenBank/DDBJ databases">
        <authorList>
            <person name="Kim M.K."/>
        </authorList>
    </citation>
    <scope>NUCLEOTIDE SEQUENCE [LARGE SCALE GENOMIC DNA]</scope>
    <source>
        <strain evidence="2 3">BT290</strain>
    </source>
</reference>
<feature type="chain" id="PRO_5046542313" evidence="1">
    <location>
        <begin position="21"/>
        <end position="188"/>
    </location>
</feature>
<keyword evidence="1" id="KW-0732">Signal</keyword>
<organism evidence="2 3">
    <name type="scientific">Microvirga terrestris</name>
    <dbReference type="NCBI Taxonomy" id="2791024"/>
    <lineage>
        <taxon>Bacteria</taxon>
        <taxon>Pseudomonadati</taxon>
        <taxon>Pseudomonadota</taxon>
        <taxon>Alphaproteobacteria</taxon>
        <taxon>Hyphomicrobiales</taxon>
        <taxon>Methylobacteriaceae</taxon>
        <taxon>Microvirga</taxon>
    </lineage>
</organism>
<name>A0ABS0HRT0_9HYPH</name>
<evidence type="ECO:0000313" key="2">
    <source>
        <dbReference type="EMBL" id="MBF9196163.1"/>
    </source>
</evidence>
<sequence length="188" mass="20195">MRFHLSSAVMLCFLSGIVSAQGVHAQATVQVKSPEEALVRLFTRLCIDIGPDASEGAKVAQALKWKQGDSAGSAPLCQAKGGNSKSSFGIYKDENFGYPVYVTLGENFTANERIQTCAVKQVGIDVDAAIALFKQTAGAGPSQTHDHGEMRETVWGLRKGQTKYRVTALDFRPSRKNDVVLAICNDGS</sequence>
<comment type="caution">
    <text evidence="2">The sequence shown here is derived from an EMBL/GenBank/DDBJ whole genome shotgun (WGS) entry which is preliminary data.</text>
</comment>
<evidence type="ECO:0000313" key="3">
    <source>
        <dbReference type="Proteomes" id="UP000611708"/>
    </source>
</evidence>
<dbReference type="Proteomes" id="UP000611708">
    <property type="component" value="Unassembled WGS sequence"/>
</dbReference>